<accession>A0A0P6J046</accession>
<name>A0A0P6J046_AEDAE</name>
<feature type="non-terminal residue" evidence="2">
    <location>
        <position position="300"/>
    </location>
</feature>
<feature type="non-terminal residue" evidence="2">
    <location>
        <position position="1"/>
    </location>
</feature>
<dbReference type="EMBL" id="GDUN01000501">
    <property type="protein sequence ID" value="JAN95418.1"/>
    <property type="molecule type" value="mRNA"/>
</dbReference>
<evidence type="ECO:0000313" key="2">
    <source>
        <dbReference type="EMBL" id="JAN95418.1"/>
    </source>
</evidence>
<dbReference type="AlphaFoldDB" id="A0A0P6J046"/>
<reference evidence="2" key="1">
    <citation type="journal article" date="2016" name="PLoS ONE">
        <title>A Deep Insight into the Sialome of Male and Female Aedes aegypti Mosquitoes.</title>
        <authorList>
            <person name="Ribeiro J.M."/>
            <person name="Martin-Martin I."/>
            <person name="Arca B."/>
            <person name="Calvo E."/>
        </authorList>
    </citation>
    <scope>NUCLEOTIDE SEQUENCE</scope>
    <source>
        <strain evidence="2">Liverpool</strain>
        <tissue evidence="2">Salivary glands</tissue>
    </source>
</reference>
<proteinExistence type="evidence at transcript level"/>
<protein>
    <submittedName>
        <fullName evidence="2">Uncharacterized protein</fullName>
    </submittedName>
</protein>
<evidence type="ECO:0000256" key="1">
    <source>
        <dbReference type="SAM" id="MobiDB-lite"/>
    </source>
</evidence>
<sequence length="300" mass="33820">SSDHPSLADPQLIGTDPQPTASRHRCYPASAKGPYEVFLRQKDKPLNVLLISAELYSNFKTVKEVRKIGFSKVRVVLTNREEANNVALNERLSRLYRVYVPCNLVEIDGVIQQADMDLSYLKDEGVGKFKDPRIPSVPVLECNQLAIASDDENGKSFKPSYSIRVTFEGTILPDFLEIRNVLIPVRIYSPKPMLCNKCKRYGHTEPLCANKARCGKCGKSHHDATCPIQENICLHCKKSHESHRDCSAYKKRAQFATARIWQKSKLSYAETVGNLPNSDFCHENPYASLSELSDIDENES</sequence>
<organism evidence="2">
    <name type="scientific">Aedes aegypti</name>
    <name type="common">Yellowfever mosquito</name>
    <name type="synonym">Culex aegypti</name>
    <dbReference type="NCBI Taxonomy" id="7159"/>
    <lineage>
        <taxon>Eukaryota</taxon>
        <taxon>Metazoa</taxon>
        <taxon>Ecdysozoa</taxon>
        <taxon>Arthropoda</taxon>
        <taxon>Hexapoda</taxon>
        <taxon>Insecta</taxon>
        <taxon>Pterygota</taxon>
        <taxon>Neoptera</taxon>
        <taxon>Endopterygota</taxon>
        <taxon>Diptera</taxon>
        <taxon>Nematocera</taxon>
        <taxon>Culicoidea</taxon>
        <taxon>Culicidae</taxon>
        <taxon>Culicinae</taxon>
        <taxon>Aedini</taxon>
        <taxon>Aedes</taxon>
        <taxon>Stegomyia</taxon>
    </lineage>
</organism>
<feature type="region of interest" description="Disordered" evidence="1">
    <location>
        <begin position="1"/>
        <end position="23"/>
    </location>
</feature>